<dbReference type="InterPro" id="IPR008271">
    <property type="entry name" value="Ser/Thr_kinase_AS"/>
</dbReference>
<proteinExistence type="predicted"/>
<reference evidence="12 13" key="1">
    <citation type="submission" date="2016-11" db="EMBL/GenBank/DDBJ databases">
        <title>Draft Genome Sequences of Nine Cyanobacterial Strains from Diverse Habitats.</title>
        <authorList>
            <person name="Zhu T."/>
            <person name="Hou S."/>
            <person name="Lu X."/>
            <person name="Hess W.R."/>
        </authorList>
    </citation>
    <scope>NUCLEOTIDE SEQUENCE [LARGE SCALE GENOMIC DNA]</scope>
    <source>
        <strain evidence="12 13">IAM M-71</strain>
    </source>
</reference>
<keyword evidence="10" id="KW-0812">Transmembrane</keyword>
<feature type="transmembrane region" description="Helical" evidence="10">
    <location>
        <begin position="497"/>
        <end position="521"/>
    </location>
</feature>
<feature type="binding site" evidence="9">
    <location>
        <position position="71"/>
    </location>
    <ligand>
        <name>ATP</name>
        <dbReference type="ChEBI" id="CHEBI:30616"/>
    </ligand>
</feature>
<dbReference type="GO" id="GO:0005524">
    <property type="term" value="F:ATP binding"/>
    <property type="evidence" value="ECO:0007669"/>
    <property type="project" value="UniProtKB-UniRule"/>
</dbReference>
<dbReference type="CDD" id="cd14014">
    <property type="entry name" value="STKc_PknB_like"/>
    <property type="match status" value="1"/>
</dbReference>
<evidence type="ECO:0000313" key="13">
    <source>
        <dbReference type="Proteomes" id="UP000185860"/>
    </source>
</evidence>
<name>A0A1U7IP68_9CYAN</name>
<dbReference type="EC" id="2.7.11.1" evidence="1"/>
<dbReference type="SMART" id="SM00220">
    <property type="entry name" value="S_TKc"/>
    <property type="match status" value="1"/>
</dbReference>
<keyword evidence="10" id="KW-0472">Membrane</keyword>
<feature type="transmembrane region" description="Helical" evidence="10">
    <location>
        <begin position="541"/>
        <end position="571"/>
    </location>
</feature>
<evidence type="ECO:0000256" key="6">
    <source>
        <dbReference type="ARBA" id="ARBA00022840"/>
    </source>
</evidence>
<evidence type="ECO:0000256" key="1">
    <source>
        <dbReference type="ARBA" id="ARBA00012513"/>
    </source>
</evidence>
<feature type="transmembrane region" description="Helical" evidence="10">
    <location>
        <begin position="406"/>
        <end position="430"/>
    </location>
</feature>
<dbReference type="STRING" id="454136.NIES2119_07910"/>
<feature type="transmembrane region" description="Helical" evidence="10">
    <location>
        <begin position="472"/>
        <end position="490"/>
    </location>
</feature>
<organism evidence="12 13">
    <name type="scientific">[Phormidium ambiguum] IAM M-71</name>
    <dbReference type="NCBI Taxonomy" id="454136"/>
    <lineage>
        <taxon>Bacteria</taxon>
        <taxon>Bacillati</taxon>
        <taxon>Cyanobacteriota</taxon>
        <taxon>Cyanophyceae</taxon>
        <taxon>Oscillatoriophycideae</taxon>
        <taxon>Aerosakkonematales</taxon>
        <taxon>Aerosakkonemataceae</taxon>
        <taxon>Floridanema</taxon>
    </lineage>
</organism>
<dbReference type="AlphaFoldDB" id="A0A1U7IP68"/>
<dbReference type="RefSeq" id="WP_073593017.1">
    <property type="nucleotide sequence ID" value="NZ_MRCE01000006.1"/>
</dbReference>
<dbReference type="PANTHER" id="PTHR24363">
    <property type="entry name" value="SERINE/THREONINE PROTEIN KINASE"/>
    <property type="match status" value="1"/>
</dbReference>
<evidence type="ECO:0000256" key="3">
    <source>
        <dbReference type="ARBA" id="ARBA00022679"/>
    </source>
</evidence>
<keyword evidence="6 9" id="KW-0067">ATP-binding</keyword>
<dbReference type="InterPro" id="IPR000719">
    <property type="entry name" value="Prot_kinase_dom"/>
</dbReference>
<dbReference type="EMBL" id="MRCE01000006">
    <property type="protein sequence ID" value="OKH39154.1"/>
    <property type="molecule type" value="Genomic_DNA"/>
</dbReference>
<dbReference type="PROSITE" id="PS50011">
    <property type="entry name" value="PROTEIN_KINASE_DOM"/>
    <property type="match status" value="1"/>
</dbReference>
<feature type="transmembrane region" description="Helical" evidence="10">
    <location>
        <begin position="442"/>
        <end position="460"/>
    </location>
</feature>
<feature type="domain" description="Protein kinase" evidence="11">
    <location>
        <begin position="42"/>
        <end position="303"/>
    </location>
</feature>
<dbReference type="Pfam" id="PF00069">
    <property type="entry name" value="Pkinase"/>
    <property type="match status" value="1"/>
</dbReference>
<dbReference type="SUPFAM" id="SSF56112">
    <property type="entry name" value="Protein kinase-like (PK-like)"/>
    <property type="match status" value="1"/>
</dbReference>
<accession>A0A1U7IP68</accession>
<evidence type="ECO:0000256" key="10">
    <source>
        <dbReference type="SAM" id="Phobius"/>
    </source>
</evidence>
<dbReference type="Gene3D" id="1.10.510.10">
    <property type="entry name" value="Transferase(Phosphotransferase) domain 1"/>
    <property type="match status" value="1"/>
</dbReference>
<evidence type="ECO:0000256" key="8">
    <source>
        <dbReference type="ARBA" id="ARBA00048679"/>
    </source>
</evidence>
<evidence type="ECO:0000256" key="9">
    <source>
        <dbReference type="PROSITE-ProRule" id="PRU10141"/>
    </source>
</evidence>
<dbReference type="PROSITE" id="PS00107">
    <property type="entry name" value="PROTEIN_KINASE_ATP"/>
    <property type="match status" value="1"/>
</dbReference>
<comment type="catalytic activity">
    <reaction evidence="7">
        <text>L-threonyl-[protein] + ATP = O-phospho-L-threonyl-[protein] + ADP + H(+)</text>
        <dbReference type="Rhea" id="RHEA:46608"/>
        <dbReference type="Rhea" id="RHEA-COMP:11060"/>
        <dbReference type="Rhea" id="RHEA-COMP:11605"/>
        <dbReference type="ChEBI" id="CHEBI:15378"/>
        <dbReference type="ChEBI" id="CHEBI:30013"/>
        <dbReference type="ChEBI" id="CHEBI:30616"/>
        <dbReference type="ChEBI" id="CHEBI:61977"/>
        <dbReference type="ChEBI" id="CHEBI:456216"/>
        <dbReference type="EC" id="2.7.11.1"/>
    </reaction>
</comment>
<evidence type="ECO:0000256" key="4">
    <source>
        <dbReference type="ARBA" id="ARBA00022741"/>
    </source>
</evidence>
<keyword evidence="2" id="KW-0723">Serine/threonine-protein kinase</keyword>
<dbReference type="Proteomes" id="UP000185860">
    <property type="component" value="Unassembled WGS sequence"/>
</dbReference>
<dbReference type="InterPro" id="IPR011009">
    <property type="entry name" value="Kinase-like_dom_sf"/>
</dbReference>
<feature type="transmembrane region" description="Helical" evidence="10">
    <location>
        <begin position="364"/>
        <end position="386"/>
    </location>
</feature>
<keyword evidence="3" id="KW-0808">Transferase</keyword>
<comment type="catalytic activity">
    <reaction evidence="8">
        <text>L-seryl-[protein] + ATP = O-phospho-L-seryl-[protein] + ADP + H(+)</text>
        <dbReference type="Rhea" id="RHEA:17989"/>
        <dbReference type="Rhea" id="RHEA-COMP:9863"/>
        <dbReference type="Rhea" id="RHEA-COMP:11604"/>
        <dbReference type="ChEBI" id="CHEBI:15378"/>
        <dbReference type="ChEBI" id="CHEBI:29999"/>
        <dbReference type="ChEBI" id="CHEBI:30616"/>
        <dbReference type="ChEBI" id="CHEBI:83421"/>
        <dbReference type="ChEBI" id="CHEBI:456216"/>
        <dbReference type="EC" id="2.7.11.1"/>
    </reaction>
</comment>
<dbReference type="GO" id="GO:0004674">
    <property type="term" value="F:protein serine/threonine kinase activity"/>
    <property type="evidence" value="ECO:0007669"/>
    <property type="project" value="UniProtKB-KW"/>
</dbReference>
<sequence length="577" mass="63929">MPQTVATAAHCINPHCSRPYPQTMGNNFCNVCGAPLRILNRYTPLQKLGIGGFATIYTIWDEYSKKERVLKVLLETSPKALALFEQEATVLASLRHPGVPKVESDSYFHVTLGNSPEVILPCLIMEKITGKTLEDILQYHQSQGLPEAWVQNWLKQAVYILRELHQRQIIHRDIKPANLMLREGTEQIVLIDFGGAKQIGVKQVNSQASSTRLFSPGYSPPEQMAGAIVGPNADFYALGMTCIHLLTGKYPLDLEDPKTGEIHWQKFANVSLNFAKLLDDMIQANIERRPANANELLARIRRISSQSITASLAKALFQIISKLPTDLFKLSLTILALFGQAITQIIVLFWQAIAHITKSVFTTLWLMIWGGIGGGIGAIIGSLVAYKTAFGQDLDYFLSQTLPNLINIPLSLQSGIILFACAGISTTCSLMFAGKLGQKQNYLIAIIMGVISYVLGWFIMQAVPTNIISPDYLILMTALASFLLTLGLCLPSHQIVYALITSTGTSLIFVGLLWLVMQILVPANGVFGIYSTFLSHFNWTNFAFSVAFFISMGIIIGFWLSITHFFVIPILRMLGWR</sequence>
<keyword evidence="4 9" id="KW-0547">Nucleotide-binding</keyword>
<keyword evidence="5" id="KW-0418">Kinase</keyword>
<gene>
    <name evidence="12" type="ORF">NIES2119_07910</name>
</gene>
<evidence type="ECO:0000256" key="2">
    <source>
        <dbReference type="ARBA" id="ARBA00022527"/>
    </source>
</evidence>
<evidence type="ECO:0000259" key="11">
    <source>
        <dbReference type="PROSITE" id="PS50011"/>
    </source>
</evidence>
<dbReference type="OrthoDB" id="9762169at2"/>
<comment type="caution">
    <text evidence="12">The sequence shown here is derived from an EMBL/GenBank/DDBJ whole genome shotgun (WGS) entry which is preliminary data.</text>
</comment>
<protein>
    <recommendedName>
        <fullName evidence="1">non-specific serine/threonine protein kinase</fullName>
        <ecNumber evidence="1">2.7.11.1</ecNumber>
    </recommendedName>
</protein>
<evidence type="ECO:0000313" key="12">
    <source>
        <dbReference type="EMBL" id="OKH39154.1"/>
    </source>
</evidence>
<dbReference type="PANTHER" id="PTHR24363:SF0">
    <property type="entry name" value="SERINE_THREONINE KINASE LIKE DOMAIN CONTAINING 1"/>
    <property type="match status" value="1"/>
</dbReference>
<keyword evidence="10" id="KW-1133">Transmembrane helix</keyword>
<evidence type="ECO:0000256" key="5">
    <source>
        <dbReference type="ARBA" id="ARBA00022777"/>
    </source>
</evidence>
<dbReference type="PROSITE" id="PS00108">
    <property type="entry name" value="PROTEIN_KINASE_ST"/>
    <property type="match status" value="1"/>
</dbReference>
<evidence type="ECO:0000256" key="7">
    <source>
        <dbReference type="ARBA" id="ARBA00047899"/>
    </source>
</evidence>
<dbReference type="InterPro" id="IPR017441">
    <property type="entry name" value="Protein_kinase_ATP_BS"/>
</dbReference>
<feature type="transmembrane region" description="Helical" evidence="10">
    <location>
        <begin position="330"/>
        <end position="352"/>
    </location>
</feature>